<sequence>MLFYSFFIISVIKIVICFIHYKNNDTFAEINSEKRMVMSWGKTILG</sequence>
<evidence type="ECO:0000256" key="1">
    <source>
        <dbReference type="SAM" id="Phobius"/>
    </source>
</evidence>
<organism evidence="2 3">
    <name type="scientific">Bacteroides fragilis str. 3976T8</name>
    <dbReference type="NCBI Taxonomy" id="1339314"/>
    <lineage>
        <taxon>Bacteria</taxon>
        <taxon>Pseudomonadati</taxon>
        <taxon>Bacteroidota</taxon>
        <taxon>Bacteroidia</taxon>
        <taxon>Bacteroidales</taxon>
        <taxon>Bacteroidaceae</taxon>
        <taxon>Bacteroides</taxon>
    </lineage>
</organism>
<dbReference type="Proteomes" id="UP000020938">
    <property type="component" value="Unassembled WGS sequence"/>
</dbReference>
<proteinExistence type="predicted"/>
<protein>
    <submittedName>
        <fullName evidence="2">Uncharacterized protein</fullName>
    </submittedName>
</protein>
<keyword evidence="1" id="KW-0472">Membrane</keyword>
<dbReference type="AlphaFoldDB" id="A0A016CVJ7"/>
<reference evidence="2 3" key="1">
    <citation type="submission" date="2014-02" db="EMBL/GenBank/DDBJ databases">
        <authorList>
            <person name="Sears C."/>
            <person name="Carroll K."/>
            <person name="Sack B.R."/>
            <person name="Qadri F."/>
            <person name="Myers L.L."/>
            <person name="Chung G.-T."/>
            <person name="Escheverria P."/>
            <person name="Fraser C.M."/>
            <person name="Sadzewicz L."/>
            <person name="Shefchek K.A."/>
            <person name="Tallon L."/>
            <person name="Das S.P."/>
            <person name="Daugherty S."/>
            <person name="Mongodin E.F."/>
        </authorList>
    </citation>
    <scope>NUCLEOTIDE SEQUENCE [LARGE SCALE GENOMIC DNA]</scope>
    <source>
        <strain evidence="2 3">3976T8</strain>
    </source>
</reference>
<evidence type="ECO:0000313" key="2">
    <source>
        <dbReference type="EMBL" id="EXZ75374.1"/>
    </source>
</evidence>
<comment type="caution">
    <text evidence="2">The sequence shown here is derived from an EMBL/GenBank/DDBJ whole genome shotgun (WGS) entry which is preliminary data.</text>
</comment>
<accession>A0A016CVJ7</accession>
<gene>
    <name evidence="2" type="ORF">M123_0265</name>
</gene>
<keyword evidence="1" id="KW-0812">Transmembrane</keyword>
<feature type="transmembrane region" description="Helical" evidence="1">
    <location>
        <begin position="6"/>
        <end position="21"/>
    </location>
</feature>
<evidence type="ECO:0000313" key="3">
    <source>
        <dbReference type="Proteomes" id="UP000020938"/>
    </source>
</evidence>
<dbReference type="PATRIC" id="fig|1339314.3.peg.520"/>
<name>A0A016CVJ7_BACFG</name>
<keyword evidence="1" id="KW-1133">Transmembrane helix</keyword>
<dbReference type="EMBL" id="JGDS01000031">
    <property type="protein sequence ID" value="EXZ75374.1"/>
    <property type="molecule type" value="Genomic_DNA"/>
</dbReference>